<accession>A0A2T3XUZ6</accession>
<evidence type="ECO:0000313" key="1">
    <source>
        <dbReference type="EMBL" id="PTB20282.1"/>
    </source>
</evidence>
<reference evidence="1 2" key="1">
    <citation type="submission" date="2018-03" db="EMBL/GenBank/DDBJ databases">
        <title>Whole genome analyses suggest that Burkholderia sensu lato contains two further novel genera in the rhizoxinica-symbiotica group Mycetohabitans gen. nov., and Trinickia gen. nov.: implications for the evolution of diazotrophy and nodulation in the Burkholderiaceae.</title>
        <authorList>
            <person name="Estrada De Los Santos P."/>
            <person name="Palmer M."/>
            <person name="Chavez-Ramirez B."/>
            <person name="Steenkamp E.T."/>
            <person name="Hirsch A.M."/>
            <person name="Manyaka P."/>
            <person name="Maluk M."/>
            <person name="Lafos M."/>
            <person name="Crook M."/>
            <person name="Gross E."/>
            <person name="Simon M.F."/>
            <person name="Bueno Dos Reis Junior F."/>
            <person name="Poole P.S."/>
            <person name="Venter S.N."/>
            <person name="James E.K."/>
        </authorList>
    </citation>
    <scope>NUCLEOTIDE SEQUENCE [LARGE SCALE GENOMIC DNA]</scope>
    <source>
        <strain evidence="1 2">JPY-366</strain>
    </source>
</reference>
<proteinExistence type="predicted"/>
<protein>
    <recommendedName>
        <fullName evidence="3">Lipoprotein</fullName>
    </recommendedName>
</protein>
<sequence length="245" mass="25583">MSISSRGNSNVNRIFLATTIIVACSGCASLDRQLSSARARLELLSASSASSLLKQHPTVEAYVRSHESEPLSTYQSQLSDAETSNPALKVDVDQLQAALEKKLHKTVNYCNGILVGDEKKVDTGRNWALAIEVVGALAGAVAVPALAAKHAAASLIALSGGVAGTANTLQNSVKAVGYDAESQYAAREELRKILVADAHDFQTGLANFPQNAVSEAGILDHMWAECAFAPISAPTASPPTISVGK</sequence>
<evidence type="ECO:0008006" key="3">
    <source>
        <dbReference type="Google" id="ProtNLM"/>
    </source>
</evidence>
<name>A0A2T3XUZ6_9BURK</name>
<dbReference type="Proteomes" id="UP000240638">
    <property type="component" value="Unassembled WGS sequence"/>
</dbReference>
<gene>
    <name evidence="1" type="ORF">C9I57_14545</name>
</gene>
<evidence type="ECO:0000313" key="2">
    <source>
        <dbReference type="Proteomes" id="UP000240638"/>
    </source>
</evidence>
<organism evidence="1 2">
    <name type="scientific">Trinickia symbiotica</name>
    <dbReference type="NCBI Taxonomy" id="863227"/>
    <lineage>
        <taxon>Bacteria</taxon>
        <taxon>Pseudomonadati</taxon>
        <taxon>Pseudomonadota</taxon>
        <taxon>Betaproteobacteria</taxon>
        <taxon>Burkholderiales</taxon>
        <taxon>Burkholderiaceae</taxon>
        <taxon>Trinickia</taxon>
    </lineage>
</organism>
<comment type="caution">
    <text evidence="1">The sequence shown here is derived from an EMBL/GenBank/DDBJ whole genome shotgun (WGS) entry which is preliminary data.</text>
</comment>
<dbReference type="EMBL" id="PYUC01000006">
    <property type="protein sequence ID" value="PTB20282.1"/>
    <property type="molecule type" value="Genomic_DNA"/>
</dbReference>
<dbReference type="AlphaFoldDB" id="A0A2T3XUZ6"/>
<dbReference type="PROSITE" id="PS51257">
    <property type="entry name" value="PROKAR_LIPOPROTEIN"/>
    <property type="match status" value="1"/>
</dbReference>